<protein>
    <submittedName>
        <fullName evidence="1">Uncharacterized protein</fullName>
    </submittedName>
</protein>
<evidence type="ECO:0000313" key="2">
    <source>
        <dbReference type="Proteomes" id="UP000238362"/>
    </source>
</evidence>
<comment type="caution">
    <text evidence="1">The sequence shown here is derived from an EMBL/GenBank/DDBJ whole genome shotgun (WGS) entry which is preliminary data.</text>
</comment>
<keyword evidence="2" id="KW-1185">Reference proteome</keyword>
<reference evidence="1 2" key="1">
    <citation type="submission" date="2018-03" db="EMBL/GenBank/DDBJ databases">
        <title>Genomic Encyclopedia of Type Strains, Phase III (KMG-III): the genomes of soil and plant-associated and newly described type strains.</title>
        <authorList>
            <person name="Whitman W."/>
        </authorList>
    </citation>
    <scope>NUCLEOTIDE SEQUENCE [LARGE SCALE GENOMIC DNA]</scope>
    <source>
        <strain evidence="1 2">CGMCC 4.7125</strain>
    </source>
</reference>
<organism evidence="1 2">
    <name type="scientific">Prauserella shujinwangii</name>
    <dbReference type="NCBI Taxonomy" id="1453103"/>
    <lineage>
        <taxon>Bacteria</taxon>
        <taxon>Bacillati</taxon>
        <taxon>Actinomycetota</taxon>
        <taxon>Actinomycetes</taxon>
        <taxon>Pseudonocardiales</taxon>
        <taxon>Pseudonocardiaceae</taxon>
        <taxon>Prauserella</taxon>
    </lineage>
</organism>
<gene>
    <name evidence="1" type="ORF">B0I33_104499</name>
</gene>
<sequence length="121" mass="13011">MSSSVAEAARRLLAAVETVDELRVYRAPGANVDPPAGFVGPPRLQWETGCPEPTTATFVVIVMVASNERVLEQLWELVPRVSEAVDELLPEAAVTTALPNMFTTGNGTELPSYEITVEVSL</sequence>
<evidence type="ECO:0000313" key="1">
    <source>
        <dbReference type="EMBL" id="PRX48681.1"/>
    </source>
</evidence>
<proteinExistence type="predicted"/>
<dbReference type="RefSeq" id="WP_106178726.1">
    <property type="nucleotide sequence ID" value="NZ_PVNH01000004.1"/>
</dbReference>
<name>A0A2T0LXC3_9PSEU</name>
<dbReference type="Proteomes" id="UP000238362">
    <property type="component" value="Unassembled WGS sequence"/>
</dbReference>
<dbReference type="AlphaFoldDB" id="A0A2T0LXC3"/>
<dbReference type="OrthoDB" id="3695286at2"/>
<accession>A0A2T0LXC3</accession>
<dbReference type="EMBL" id="PVNH01000004">
    <property type="protein sequence ID" value="PRX48681.1"/>
    <property type="molecule type" value="Genomic_DNA"/>
</dbReference>